<dbReference type="Pfam" id="PF02798">
    <property type="entry name" value="GST_N"/>
    <property type="match status" value="1"/>
</dbReference>
<dbReference type="InterPro" id="IPR004046">
    <property type="entry name" value="GST_C"/>
</dbReference>
<feature type="domain" description="GST C-terminal" evidence="7">
    <location>
        <begin position="89"/>
        <end position="213"/>
    </location>
</feature>
<comment type="catalytic activity">
    <reaction evidence="4">
        <text>RX + glutathione = an S-substituted glutathione + a halide anion + H(+)</text>
        <dbReference type="Rhea" id="RHEA:16437"/>
        <dbReference type="ChEBI" id="CHEBI:15378"/>
        <dbReference type="ChEBI" id="CHEBI:16042"/>
        <dbReference type="ChEBI" id="CHEBI:17792"/>
        <dbReference type="ChEBI" id="CHEBI:57925"/>
        <dbReference type="ChEBI" id="CHEBI:90779"/>
        <dbReference type="EC" id="2.5.1.18"/>
    </reaction>
</comment>
<comment type="similarity">
    <text evidence="1">Belongs to the GST superfamily. Phi family.</text>
</comment>
<dbReference type="InterPro" id="IPR040079">
    <property type="entry name" value="Glutathione_S-Trfase"/>
</dbReference>
<dbReference type="GO" id="GO:0004364">
    <property type="term" value="F:glutathione transferase activity"/>
    <property type="evidence" value="ECO:0007669"/>
    <property type="project" value="UniProtKB-EC"/>
</dbReference>
<evidence type="ECO:0000313" key="9">
    <source>
        <dbReference type="Proteomes" id="UP000250235"/>
    </source>
</evidence>
<dbReference type="EC" id="2.5.1.18" evidence="2"/>
<evidence type="ECO:0000259" key="6">
    <source>
        <dbReference type="PROSITE" id="PS50404"/>
    </source>
</evidence>
<dbReference type="GO" id="GO:0005737">
    <property type="term" value="C:cytoplasm"/>
    <property type="evidence" value="ECO:0007669"/>
    <property type="project" value="TreeGrafter"/>
</dbReference>
<evidence type="ECO:0000259" key="7">
    <source>
        <dbReference type="PROSITE" id="PS50405"/>
    </source>
</evidence>
<dbReference type="AlphaFoldDB" id="A0A2Z7BE53"/>
<reference evidence="8 9" key="1">
    <citation type="journal article" date="2015" name="Proc. Natl. Acad. Sci. U.S.A.">
        <title>The resurrection genome of Boea hygrometrica: A blueprint for survival of dehydration.</title>
        <authorList>
            <person name="Xiao L."/>
            <person name="Yang G."/>
            <person name="Zhang L."/>
            <person name="Yang X."/>
            <person name="Zhao S."/>
            <person name="Ji Z."/>
            <person name="Zhou Q."/>
            <person name="Hu M."/>
            <person name="Wang Y."/>
            <person name="Chen M."/>
            <person name="Xu Y."/>
            <person name="Jin H."/>
            <person name="Xiao X."/>
            <person name="Hu G."/>
            <person name="Bao F."/>
            <person name="Hu Y."/>
            <person name="Wan P."/>
            <person name="Li L."/>
            <person name="Deng X."/>
            <person name="Kuang T."/>
            <person name="Xiang C."/>
            <person name="Zhu J.K."/>
            <person name="Oliver M.J."/>
            <person name="He Y."/>
        </authorList>
    </citation>
    <scope>NUCLEOTIDE SEQUENCE [LARGE SCALE GENOMIC DNA]</scope>
    <source>
        <strain evidence="9">cv. XS01</strain>
    </source>
</reference>
<dbReference type="FunFam" id="1.20.1050.10:FF:000004">
    <property type="entry name" value="Glutathione S-transferase F2"/>
    <property type="match status" value="1"/>
</dbReference>
<dbReference type="Gene3D" id="3.40.30.10">
    <property type="entry name" value="Glutaredoxin"/>
    <property type="match status" value="1"/>
</dbReference>
<dbReference type="InterPro" id="IPR034347">
    <property type="entry name" value="GST_Phi_C"/>
</dbReference>
<evidence type="ECO:0000256" key="5">
    <source>
        <dbReference type="ARBA" id="ARBA00081070"/>
    </source>
</evidence>
<dbReference type="PROSITE" id="PS50405">
    <property type="entry name" value="GST_CTER"/>
    <property type="match status" value="1"/>
</dbReference>
<dbReference type="InterPro" id="IPR004045">
    <property type="entry name" value="Glutathione_S-Trfase_N"/>
</dbReference>
<dbReference type="SFLD" id="SFLDS00019">
    <property type="entry name" value="Glutathione_Transferase_(cytos"/>
    <property type="match status" value="1"/>
</dbReference>
<dbReference type="GO" id="GO:0043295">
    <property type="term" value="F:glutathione binding"/>
    <property type="evidence" value="ECO:0007669"/>
    <property type="project" value="TreeGrafter"/>
</dbReference>
<dbReference type="SFLD" id="SFLDG01154">
    <property type="entry name" value="Main.5:_Phi-like"/>
    <property type="match status" value="1"/>
</dbReference>
<sequence>MAIKLYGDPLSPAAQRVRVALEEKELHYEFEYVDLSSGQHKKEPFISLNPFGVVPVLQDGDLTLFESRAVTQYIAQKYADKGTPLVPNDPKKQAIVTVWREVESQSFDAAASKISFELVVKPKLGMPVDESTVAAQEGKLASVLDIYESRLSASKYIGGDAYSLADLHHLPIINSLFHTKFKALFQARPHVSAWCEDILARPAWKKVVETMKH</sequence>
<gene>
    <name evidence="8" type="ORF">F511_03648</name>
</gene>
<dbReference type="InterPro" id="IPR010987">
    <property type="entry name" value="Glutathione-S-Trfase_C-like"/>
</dbReference>
<keyword evidence="9" id="KW-1185">Reference proteome</keyword>
<evidence type="ECO:0000256" key="3">
    <source>
        <dbReference type="ARBA" id="ARBA00022679"/>
    </source>
</evidence>
<dbReference type="FunFam" id="3.40.30.10:FF:000016">
    <property type="entry name" value="Glutathione S-transferase F2"/>
    <property type="match status" value="1"/>
</dbReference>
<dbReference type="PANTHER" id="PTHR43900">
    <property type="entry name" value="GLUTATHIONE S-TRANSFERASE RHO"/>
    <property type="match status" value="1"/>
</dbReference>
<dbReference type="OrthoDB" id="422574at2759"/>
<organism evidence="8 9">
    <name type="scientific">Dorcoceras hygrometricum</name>
    <dbReference type="NCBI Taxonomy" id="472368"/>
    <lineage>
        <taxon>Eukaryota</taxon>
        <taxon>Viridiplantae</taxon>
        <taxon>Streptophyta</taxon>
        <taxon>Embryophyta</taxon>
        <taxon>Tracheophyta</taxon>
        <taxon>Spermatophyta</taxon>
        <taxon>Magnoliopsida</taxon>
        <taxon>eudicotyledons</taxon>
        <taxon>Gunneridae</taxon>
        <taxon>Pentapetalae</taxon>
        <taxon>asterids</taxon>
        <taxon>lamiids</taxon>
        <taxon>Lamiales</taxon>
        <taxon>Gesneriaceae</taxon>
        <taxon>Didymocarpoideae</taxon>
        <taxon>Trichosporeae</taxon>
        <taxon>Loxocarpinae</taxon>
        <taxon>Dorcoceras</taxon>
    </lineage>
</organism>
<dbReference type="SFLD" id="SFLDG00358">
    <property type="entry name" value="Main_(cytGST)"/>
    <property type="match status" value="1"/>
</dbReference>
<dbReference type="Gene3D" id="1.20.1050.10">
    <property type="match status" value="1"/>
</dbReference>
<evidence type="ECO:0000313" key="8">
    <source>
        <dbReference type="EMBL" id="KZV32365.1"/>
    </source>
</evidence>
<dbReference type="Proteomes" id="UP000250235">
    <property type="component" value="Unassembled WGS sequence"/>
</dbReference>
<evidence type="ECO:0000256" key="4">
    <source>
        <dbReference type="ARBA" id="ARBA00047960"/>
    </source>
</evidence>
<keyword evidence="3 8" id="KW-0808">Transferase</keyword>
<dbReference type="SUPFAM" id="SSF52833">
    <property type="entry name" value="Thioredoxin-like"/>
    <property type="match status" value="1"/>
</dbReference>
<dbReference type="PROSITE" id="PS50404">
    <property type="entry name" value="GST_NTER"/>
    <property type="match status" value="1"/>
</dbReference>
<dbReference type="PANTHER" id="PTHR43900:SF47">
    <property type="entry name" value="GLUTATHIONE S-TRANSFERASE F6-RELATED"/>
    <property type="match status" value="1"/>
</dbReference>
<dbReference type="CDD" id="cd03053">
    <property type="entry name" value="GST_N_Phi"/>
    <property type="match status" value="1"/>
</dbReference>
<name>A0A2Z7BE53_9LAMI</name>
<dbReference type="EMBL" id="KV006883">
    <property type="protein sequence ID" value="KZV32365.1"/>
    <property type="molecule type" value="Genomic_DNA"/>
</dbReference>
<evidence type="ECO:0000256" key="1">
    <source>
        <dbReference type="ARBA" id="ARBA00010128"/>
    </source>
</evidence>
<evidence type="ECO:0000256" key="2">
    <source>
        <dbReference type="ARBA" id="ARBA00012452"/>
    </source>
</evidence>
<accession>A0A2Z7BE53</accession>
<dbReference type="CDD" id="cd03187">
    <property type="entry name" value="GST_C_Phi"/>
    <property type="match status" value="1"/>
</dbReference>
<dbReference type="SUPFAM" id="SSF47616">
    <property type="entry name" value="GST C-terminal domain-like"/>
    <property type="match status" value="1"/>
</dbReference>
<protein>
    <recommendedName>
        <fullName evidence="2">glutathione transferase</fullName>
        <ecNumber evidence="2">2.5.1.18</ecNumber>
    </recommendedName>
    <alternativeName>
        <fullName evidence="5">GST class-phi</fullName>
    </alternativeName>
</protein>
<feature type="domain" description="GST N-terminal" evidence="6">
    <location>
        <begin position="1"/>
        <end position="82"/>
    </location>
</feature>
<dbReference type="Pfam" id="PF00043">
    <property type="entry name" value="GST_C"/>
    <property type="match status" value="1"/>
</dbReference>
<dbReference type="InterPro" id="IPR036249">
    <property type="entry name" value="Thioredoxin-like_sf"/>
</dbReference>
<proteinExistence type="inferred from homology"/>
<dbReference type="GO" id="GO:0009407">
    <property type="term" value="P:toxin catabolic process"/>
    <property type="evidence" value="ECO:0007669"/>
    <property type="project" value="UniProtKB-ARBA"/>
</dbReference>
<dbReference type="GO" id="GO:0006749">
    <property type="term" value="P:glutathione metabolic process"/>
    <property type="evidence" value="ECO:0007669"/>
    <property type="project" value="TreeGrafter"/>
</dbReference>
<dbReference type="InterPro" id="IPR036282">
    <property type="entry name" value="Glutathione-S-Trfase_C_sf"/>
</dbReference>